<reference evidence="3" key="1">
    <citation type="submission" date="2021-06" db="EMBL/GenBank/DDBJ databases">
        <title>44 bacteria genomes isolated from Dapeng, Shenzhen.</title>
        <authorList>
            <person name="Zheng W."/>
            <person name="Yu S."/>
            <person name="Huang Y."/>
        </authorList>
    </citation>
    <scope>NUCLEOTIDE SEQUENCE</scope>
    <source>
        <strain evidence="3">DP5N28-2</strain>
    </source>
</reference>
<dbReference type="InterPro" id="IPR013783">
    <property type="entry name" value="Ig-like_fold"/>
</dbReference>
<dbReference type="Pfam" id="PF12904">
    <property type="entry name" value="Collagen_bind_2"/>
    <property type="match status" value="1"/>
</dbReference>
<sequence length="618" mass="70984">MRNFILLFVFSCLHAYGKGQSSSPTTVNIQGELKIWHKVSLLFDGPQTSELQDDNPFLNYRLDVIFSQGEHSYTVPGFYAADGNAAESGESTGNKWMVRFTPDRVGEWKYKVSFKRGENIAVKTKANGEGVGDVDGASGAFHVTETDKTGRDNRAKGRLNYVNKPYLQFEESGDYFIKLGVDAPENLLAYSDFDATPNVFDLRKDWNPHSKDYKDDAQSYVWQGKRGMNLLGAIHYLASQGLNAFSFLTFNVDGDDRNVFPHLLMVSEREYKEYADVKKNKNAWNSMFYKTRFDVSKLDQWERVFDYAETQGMFLHFKTQETETDHLMDGGVLGVEAKLYYRELIARFGHHLAMNWNLGEENTQTIEEVRKTAKYIQQIDPYQHHRVIHTYPNQDDRYKELVGKQSALTGASLQLTDRYFRDVHDRVLKWRSRSDSAGKPWAIAVDEPGNAKYALLTDEENPGHDSARVHGLWGALMGGAYGVEWYFGYASPHSDLTCQDFRSRDLFWDQNRRALEFFENEIPFWEMESANELTKDSRSWCLAREGQIYVVFIPPGLRTTLLNVPRSGKKYSVQWFNPRDGGTMVKGSIRGVEGDGFVELGMPPFDEEKDWVVVVRRR</sequence>
<evidence type="ECO:0000259" key="1">
    <source>
        <dbReference type="Pfam" id="PF12904"/>
    </source>
</evidence>
<dbReference type="Proteomes" id="UP000753961">
    <property type="component" value="Unassembled WGS sequence"/>
</dbReference>
<evidence type="ECO:0000313" key="3">
    <source>
        <dbReference type="EMBL" id="MBY5959427.1"/>
    </source>
</evidence>
<dbReference type="InterPro" id="IPR024749">
    <property type="entry name" value="Collagen-bd_put"/>
</dbReference>
<accession>A0A953L851</accession>
<organism evidence="3 4">
    <name type="scientific">Membranihabitans marinus</name>
    <dbReference type="NCBI Taxonomy" id="1227546"/>
    <lineage>
        <taxon>Bacteria</taxon>
        <taxon>Pseudomonadati</taxon>
        <taxon>Bacteroidota</taxon>
        <taxon>Saprospiria</taxon>
        <taxon>Saprospirales</taxon>
        <taxon>Saprospiraceae</taxon>
        <taxon>Membranihabitans</taxon>
    </lineage>
</organism>
<keyword evidence="4" id="KW-1185">Reference proteome</keyword>
<dbReference type="Gene3D" id="3.20.20.80">
    <property type="entry name" value="Glycosidases"/>
    <property type="match status" value="1"/>
</dbReference>
<protein>
    <submittedName>
        <fullName evidence="3">DUF5060 domain-containing protein</fullName>
    </submittedName>
</protein>
<comment type="caution">
    <text evidence="3">The sequence shown here is derived from an EMBL/GenBank/DDBJ whole genome shotgun (WGS) entry which is preliminary data.</text>
</comment>
<dbReference type="RefSeq" id="WP_222580965.1">
    <property type="nucleotide sequence ID" value="NZ_JAHVHU010000014.1"/>
</dbReference>
<proteinExistence type="predicted"/>
<dbReference type="Pfam" id="PF16586">
    <property type="entry name" value="DUF5060"/>
    <property type="match status" value="1"/>
</dbReference>
<name>A0A953L851_9BACT</name>
<dbReference type="InterPro" id="IPR032260">
    <property type="entry name" value="DUF5060"/>
</dbReference>
<evidence type="ECO:0000259" key="2">
    <source>
        <dbReference type="Pfam" id="PF16586"/>
    </source>
</evidence>
<feature type="domain" description="DUF5060" evidence="2">
    <location>
        <begin position="33"/>
        <end position="115"/>
    </location>
</feature>
<dbReference type="Gene3D" id="2.60.40.10">
    <property type="entry name" value="Immunoglobulins"/>
    <property type="match status" value="1"/>
</dbReference>
<evidence type="ECO:0000313" key="4">
    <source>
        <dbReference type="Proteomes" id="UP000753961"/>
    </source>
</evidence>
<dbReference type="AlphaFoldDB" id="A0A953L851"/>
<feature type="domain" description="Putative collagen-binding" evidence="1">
    <location>
        <begin position="541"/>
        <end position="615"/>
    </location>
</feature>
<gene>
    <name evidence="3" type="ORF">KUV50_14850</name>
</gene>
<dbReference type="EMBL" id="JAHVHU010000014">
    <property type="protein sequence ID" value="MBY5959427.1"/>
    <property type="molecule type" value="Genomic_DNA"/>
</dbReference>